<feature type="transmembrane region" description="Helical" evidence="1">
    <location>
        <begin position="6"/>
        <end position="28"/>
    </location>
</feature>
<keyword evidence="1" id="KW-0472">Membrane</keyword>
<comment type="caution">
    <text evidence="2">The sequence shown here is derived from an EMBL/GenBank/DDBJ whole genome shotgun (WGS) entry which is preliminary data.</text>
</comment>
<organism evidence="2 3">
    <name type="scientific">Kingdonia uniflora</name>
    <dbReference type="NCBI Taxonomy" id="39325"/>
    <lineage>
        <taxon>Eukaryota</taxon>
        <taxon>Viridiplantae</taxon>
        <taxon>Streptophyta</taxon>
        <taxon>Embryophyta</taxon>
        <taxon>Tracheophyta</taxon>
        <taxon>Spermatophyta</taxon>
        <taxon>Magnoliopsida</taxon>
        <taxon>Ranunculales</taxon>
        <taxon>Circaeasteraceae</taxon>
        <taxon>Kingdonia</taxon>
    </lineage>
</organism>
<sequence length="61" mass="7259">MLCMNFLNLIQIGASFGLCMNFFNLITLQHPFMFDYFKNLWFMEQVQYMIDTYGTCNGQIP</sequence>
<protein>
    <submittedName>
        <fullName evidence="2">Uncharacterized protein</fullName>
    </submittedName>
</protein>
<evidence type="ECO:0000313" key="3">
    <source>
        <dbReference type="Proteomes" id="UP000541444"/>
    </source>
</evidence>
<dbReference type="AlphaFoldDB" id="A0A7J7MMI6"/>
<evidence type="ECO:0000313" key="2">
    <source>
        <dbReference type="EMBL" id="KAF6156071.1"/>
    </source>
</evidence>
<reference evidence="2 3" key="1">
    <citation type="journal article" date="2020" name="IScience">
        <title>Genome Sequencing of the Endangered Kingdonia uniflora (Circaeasteraceae, Ranunculales) Reveals Potential Mechanisms of Evolutionary Specialization.</title>
        <authorList>
            <person name="Sun Y."/>
            <person name="Deng T."/>
            <person name="Zhang A."/>
            <person name="Moore M.J."/>
            <person name="Landis J.B."/>
            <person name="Lin N."/>
            <person name="Zhang H."/>
            <person name="Zhang X."/>
            <person name="Huang J."/>
            <person name="Zhang X."/>
            <person name="Sun H."/>
            <person name="Wang H."/>
        </authorList>
    </citation>
    <scope>NUCLEOTIDE SEQUENCE [LARGE SCALE GENOMIC DNA]</scope>
    <source>
        <strain evidence="2">TB1705</strain>
        <tissue evidence="2">Leaf</tissue>
    </source>
</reference>
<evidence type="ECO:0000256" key="1">
    <source>
        <dbReference type="SAM" id="Phobius"/>
    </source>
</evidence>
<keyword evidence="1" id="KW-1133">Transmembrane helix</keyword>
<dbReference type="EMBL" id="JACGCM010001382">
    <property type="protein sequence ID" value="KAF6156071.1"/>
    <property type="molecule type" value="Genomic_DNA"/>
</dbReference>
<keyword evidence="3" id="KW-1185">Reference proteome</keyword>
<gene>
    <name evidence="2" type="ORF">GIB67_028791</name>
</gene>
<proteinExistence type="predicted"/>
<name>A0A7J7MMI6_9MAGN</name>
<dbReference type="Proteomes" id="UP000541444">
    <property type="component" value="Unassembled WGS sequence"/>
</dbReference>
<accession>A0A7J7MMI6</accession>
<keyword evidence="1" id="KW-0812">Transmembrane</keyword>